<gene>
    <name evidence="8" type="ORF">ATL39_2501</name>
</gene>
<keyword evidence="5 6" id="KW-0472">Membrane</keyword>
<name>A0A419UZI9_9BACL</name>
<protein>
    <submittedName>
        <fullName evidence="8">Sugar phosphate permease</fullName>
    </submittedName>
</protein>
<dbReference type="GO" id="GO:0022857">
    <property type="term" value="F:transmembrane transporter activity"/>
    <property type="evidence" value="ECO:0007669"/>
    <property type="project" value="InterPro"/>
</dbReference>
<dbReference type="OrthoDB" id="9781976at2"/>
<evidence type="ECO:0000313" key="9">
    <source>
        <dbReference type="Proteomes" id="UP000285120"/>
    </source>
</evidence>
<feature type="transmembrane region" description="Helical" evidence="6">
    <location>
        <begin position="222"/>
        <end position="242"/>
    </location>
</feature>
<dbReference type="PANTHER" id="PTHR23521:SF3">
    <property type="entry name" value="MFS TRANSPORTER"/>
    <property type="match status" value="1"/>
</dbReference>
<feature type="transmembrane region" description="Helical" evidence="6">
    <location>
        <begin position="99"/>
        <end position="119"/>
    </location>
</feature>
<keyword evidence="2" id="KW-0813">Transport</keyword>
<comment type="subcellular location">
    <subcellularLocation>
        <location evidence="1">Cell membrane</location>
        <topology evidence="1">Multi-pass membrane protein</topology>
    </subcellularLocation>
</comment>
<dbReference type="EMBL" id="RAPK01000010">
    <property type="protein sequence ID" value="RKD71110.1"/>
    <property type="molecule type" value="Genomic_DNA"/>
</dbReference>
<dbReference type="Pfam" id="PF07690">
    <property type="entry name" value="MFS_1"/>
    <property type="match status" value="1"/>
</dbReference>
<evidence type="ECO:0000256" key="4">
    <source>
        <dbReference type="ARBA" id="ARBA00022989"/>
    </source>
</evidence>
<dbReference type="RefSeq" id="WP_120193668.1">
    <property type="nucleotide sequence ID" value="NZ_RAPK01000010.1"/>
</dbReference>
<evidence type="ECO:0000256" key="6">
    <source>
        <dbReference type="SAM" id="Phobius"/>
    </source>
</evidence>
<reference evidence="8 9" key="1">
    <citation type="submission" date="2018-09" db="EMBL/GenBank/DDBJ databases">
        <title>Genomic Encyclopedia of Archaeal and Bacterial Type Strains, Phase II (KMG-II): from individual species to whole genera.</title>
        <authorList>
            <person name="Goeker M."/>
        </authorList>
    </citation>
    <scope>NUCLEOTIDE SEQUENCE [LARGE SCALE GENOMIC DNA]</scope>
    <source>
        <strain evidence="8 9">DSM 17008</strain>
    </source>
</reference>
<evidence type="ECO:0000259" key="7">
    <source>
        <dbReference type="PROSITE" id="PS50850"/>
    </source>
</evidence>
<dbReference type="GO" id="GO:0005886">
    <property type="term" value="C:plasma membrane"/>
    <property type="evidence" value="ECO:0007669"/>
    <property type="project" value="UniProtKB-SubCell"/>
</dbReference>
<dbReference type="AlphaFoldDB" id="A0A419UZI9"/>
<dbReference type="PROSITE" id="PS50850">
    <property type="entry name" value="MFS"/>
    <property type="match status" value="1"/>
</dbReference>
<feature type="transmembrane region" description="Helical" evidence="6">
    <location>
        <begin position="338"/>
        <end position="360"/>
    </location>
</feature>
<evidence type="ECO:0000256" key="5">
    <source>
        <dbReference type="ARBA" id="ARBA00023136"/>
    </source>
</evidence>
<comment type="caution">
    <text evidence="8">The sequence shown here is derived from an EMBL/GenBank/DDBJ whole genome shotgun (WGS) entry which is preliminary data.</text>
</comment>
<feature type="transmembrane region" description="Helical" evidence="6">
    <location>
        <begin position="248"/>
        <end position="270"/>
    </location>
</feature>
<keyword evidence="3 6" id="KW-0812">Transmembrane</keyword>
<feature type="transmembrane region" description="Helical" evidence="6">
    <location>
        <begin position="160"/>
        <end position="182"/>
    </location>
</feature>
<evidence type="ECO:0000256" key="2">
    <source>
        <dbReference type="ARBA" id="ARBA00022448"/>
    </source>
</evidence>
<dbReference type="PANTHER" id="PTHR23521">
    <property type="entry name" value="TRANSPORTER MFS SUPERFAMILY"/>
    <property type="match status" value="1"/>
</dbReference>
<evidence type="ECO:0000256" key="1">
    <source>
        <dbReference type="ARBA" id="ARBA00004651"/>
    </source>
</evidence>
<dbReference type="Proteomes" id="UP000285120">
    <property type="component" value="Unassembled WGS sequence"/>
</dbReference>
<proteinExistence type="predicted"/>
<evidence type="ECO:0000313" key="8">
    <source>
        <dbReference type="EMBL" id="RKD71110.1"/>
    </source>
</evidence>
<keyword evidence="4 6" id="KW-1133">Transmembrane helix</keyword>
<feature type="transmembrane region" description="Helical" evidence="6">
    <location>
        <begin position="301"/>
        <end position="326"/>
    </location>
</feature>
<feature type="transmembrane region" description="Helical" evidence="6">
    <location>
        <begin position="366"/>
        <end position="385"/>
    </location>
</feature>
<dbReference type="SUPFAM" id="SSF103473">
    <property type="entry name" value="MFS general substrate transporter"/>
    <property type="match status" value="1"/>
</dbReference>
<evidence type="ECO:0000256" key="3">
    <source>
        <dbReference type="ARBA" id="ARBA00022692"/>
    </source>
</evidence>
<keyword evidence="9" id="KW-1185">Reference proteome</keyword>
<sequence length="401" mass="42629">MKKNRWYALSIISLSVFFSLSLWFSASVIADDLRERWALTPLMEGWLSAAVPVGFVAGAFLSAVLGLADRFNTRKLFALSALAGGILNMLILFADTISIGLLLRILTGAALAGVYPPAVKLISLWFPKQRGAAIGILIAALTLGTSLPHALFLFTSGTEAGIVLILSSLLAFTAAVLMYGALGEAPVKPNPSVFSIGLLSKVIKNRPVMLANYGYFGHMWELYGMWTWLPAFLAASFAQSAVPDEWSTAAAFTAIGAAGAIGCIAGGLLADRIGRSLLTIAAMGISAACALSIGWTFGSALWLTILLAVIWGASVIADSAQFSAAVSDFAEPEYTGTALTFQMCIGFLISVISINLIPVFQMWMGWEWVFAILSIGPVLGMAAMWKVRAYEKKSAYSTPVN</sequence>
<dbReference type="InterPro" id="IPR036259">
    <property type="entry name" value="MFS_trans_sf"/>
</dbReference>
<feature type="transmembrane region" description="Helical" evidence="6">
    <location>
        <begin position="75"/>
        <end position="93"/>
    </location>
</feature>
<organism evidence="8 9">
    <name type="scientific">Sinobaca qinghaiensis</name>
    <dbReference type="NCBI Taxonomy" id="342944"/>
    <lineage>
        <taxon>Bacteria</taxon>
        <taxon>Bacillati</taxon>
        <taxon>Bacillota</taxon>
        <taxon>Bacilli</taxon>
        <taxon>Bacillales</taxon>
        <taxon>Sporolactobacillaceae</taxon>
        <taxon>Sinobaca</taxon>
    </lineage>
</organism>
<dbReference type="InterPro" id="IPR020846">
    <property type="entry name" value="MFS_dom"/>
</dbReference>
<feature type="transmembrane region" description="Helical" evidence="6">
    <location>
        <begin position="131"/>
        <end position="154"/>
    </location>
</feature>
<feature type="domain" description="Major facilitator superfamily (MFS) profile" evidence="7">
    <location>
        <begin position="5"/>
        <end position="392"/>
    </location>
</feature>
<dbReference type="Gene3D" id="1.20.1250.20">
    <property type="entry name" value="MFS general substrate transporter like domains"/>
    <property type="match status" value="2"/>
</dbReference>
<dbReference type="InterPro" id="IPR011701">
    <property type="entry name" value="MFS"/>
</dbReference>
<accession>A0A419UZI9</accession>
<feature type="transmembrane region" description="Helical" evidence="6">
    <location>
        <begin position="46"/>
        <end position="68"/>
    </location>
</feature>